<accession>A0ABY2SIR0</accession>
<sequence length="366" mass="41896">MNTISLSGVTPIFPVSPKVLREFGPDLPVPLTVDYLLGTTYTVQFRDLKARYANNMFWYEDSNHLTLESKVGFINRVLERIKEMLLFRELPITLISHGAPGFLTEYYIHRYLIQFGFTDVRWRFIDTVRQPLPVREDFRAFREKALAPTALLLADADYFGMSPPGNIQAGEDRLAGATIILSFHGALPGLVKQPDLEQTQASGGLLLRGRYSRHDHETNSICVFFGDMEELASYIDYIRNPRLTENAVCFRTAAKFTVWSNRFQIACSENENGHLLYNRLRDVMEKRHAQPENISAAVPGTDLSPMIDDIVEAIKSLTLSSRTPLYFRYFRFMDYDIYLTRLRAFFRDGTSPCLFASLINDGITLE</sequence>
<comment type="caution">
    <text evidence="1">The sequence shown here is derived from an EMBL/GenBank/DDBJ whole genome shotgun (WGS) entry which is preliminary data.</text>
</comment>
<gene>
    <name evidence="1" type="ORF">FCN80_15570</name>
</gene>
<dbReference type="EMBL" id="SZPQ01000022">
    <property type="protein sequence ID" value="TKI05118.1"/>
    <property type="molecule type" value="Genomic_DNA"/>
</dbReference>
<evidence type="ECO:0000313" key="2">
    <source>
        <dbReference type="Proteomes" id="UP000305202"/>
    </source>
</evidence>
<dbReference type="RefSeq" id="WP_136991083.1">
    <property type="nucleotide sequence ID" value="NZ_SZPQ01000022.1"/>
</dbReference>
<protein>
    <submittedName>
        <fullName evidence="1">Uncharacterized protein</fullName>
    </submittedName>
</protein>
<name>A0ABY2SIR0_9HYPH</name>
<keyword evidence="2" id="KW-1185">Reference proteome</keyword>
<proteinExistence type="predicted"/>
<evidence type="ECO:0000313" key="1">
    <source>
        <dbReference type="EMBL" id="TKI05118.1"/>
    </source>
</evidence>
<reference evidence="1 2" key="1">
    <citation type="submission" date="2019-04" db="EMBL/GenBank/DDBJ databases">
        <authorList>
            <person name="Li M."/>
            <person name="Gao C."/>
        </authorList>
    </citation>
    <scope>NUCLEOTIDE SEQUENCE [LARGE SCALE GENOMIC DNA]</scope>
    <source>
        <strain evidence="1 2">BGMRC 2031</strain>
    </source>
</reference>
<dbReference type="Proteomes" id="UP000305202">
    <property type="component" value="Unassembled WGS sequence"/>
</dbReference>
<organism evidence="1 2">
    <name type="scientific">Martelella alba</name>
    <dbReference type="NCBI Taxonomy" id="2590451"/>
    <lineage>
        <taxon>Bacteria</taxon>
        <taxon>Pseudomonadati</taxon>
        <taxon>Pseudomonadota</taxon>
        <taxon>Alphaproteobacteria</taxon>
        <taxon>Hyphomicrobiales</taxon>
        <taxon>Aurantimonadaceae</taxon>
        <taxon>Martelella</taxon>
    </lineage>
</organism>